<keyword evidence="2" id="KW-0346">Stress response</keyword>
<dbReference type="Gene3D" id="1.10.10.10">
    <property type="entry name" value="Winged helix-like DNA-binding domain superfamily/Winged helix DNA-binding domain"/>
    <property type="match status" value="1"/>
</dbReference>
<dbReference type="InterPro" id="IPR000232">
    <property type="entry name" value="HSF_DNA-bd"/>
</dbReference>
<proteinExistence type="inferred from homology"/>
<sequence length="518" mass="57761">MEPNEESKGKTPAPDSPSEIEQLGISTTGFSPLEFGSQPFSSAFDESFDIIDDTSFMEFEAFSTAMNQPPSQPPPPTTTTTTTTTGLDNIGGAVPQPLECLHGNPVPPFLSKTFDLVDDPSLDPIISWSSTGASFVVRDPMEFSRLVLPRNFKHNNFSSFVRQLNTYGFRKIDTDKWEFFNEYFQRGKKHLLKNIQRRRSTQSQQVGSCIGPSSDAGRPGLEVEIELLRKERSLLMQEVVDLQQQQRRTVHHAGEVNQRLESAEQRQKQMVSFLAKLFQNPTFLARLKDKKEQREIESPRARRKFIRHQHEAGTSETPKGQVVKYQPDWKNTTVSSEIPELSPASFEQSPQYLSQDLAREIYAGAENPTSGALHEAMPTLGIVGEGSSSYELEDPLSKGKNVFNPSQDVYSEYFVSFPDDLSKEREFPVFSPVGTEGIIKQEDVWDPTFNTSVAASSSGNELWGNPVSHVVPEFGGTSGVLDIWDIGSGSLGIDEWPADESPTEEKESQGGHPKDDRT</sequence>
<name>A0ABU6RFV9_9FABA</name>
<evidence type="ECO:0000313" key="9">
    <source>
        <dbReference type="Proteomes" id="UP001341840"/>
    </source>
</evidence>
<feature type="compositionally biased region" description="Basic and acidic residues" evidence="6">
    <location>
        <begin position="503"/>
        <end position="518"/>
    </location>
</feature>
<evidence type="ECO:0000256" key="5">
    <source>
        <dbReference type="RuleBase" id="RU004020"/>
    </source>
</evidence>
<dbReference type="PANTHER" id="PTHR10015:SF337">
    <property type="entry name" value="HEAT STRESS TRANSCRIPTION FACTOR A-3"/>
    <property type="match status" value="1"/>
</dbReference>
<evidence type="ECO:0000256" key="3">
    <source>
        <dbReference type="ARBA" id="ARBA00023125"/>
    </source>
</evidence>
<feature type="domain" description="HSF-type DNA-binding" evidence="7">
    <location>
        <begin position="148"/>
        <end position="172"/>
    </location>
</feature>
<dbReference type="InterPro" id="IPR036388">
    <property type="entry name" value="WH-like_DNA-bd_sf"/>
</dbReference>
<keyword evidence="9" id="KW-1185">Reference proteome</keyword>
<dbReference type="Pfam" id="PF00447">
    <property type="entry name" value="HSF_DNA-bind"/>
    <property type="match status" value="1"/>
</dbReference>
<gene>
    <name evidence="8" type="ORF">PIB30_042504</name>
</gene>
<dbReference type="PANTHER" id="PTHR10015">
    <property type="entry name" value="HEAT SHOCK TRANSCRIPTION FACTOR"/>
    <property type="match status" value="1"/>
</dbReference>
<dbReference type="InterPro" id="IPR036390">
    <property type="entry name" value="WH_DNA-bd_sf"/>
</dbReference>
<comment type="caution">
    <text evidence="8">The sequence shown here is derived from an EMBL/GenBank/DDBJ whole genome shotgun (WGS) entry which is preliminary data.</text>
</comment>
<evidence type="ECO:0000256" key="2">
    <source>
        <dbReference type="ARBA" id="ARBA00023016"/>
    </source>
</evidence>
<accession>A0ABU6RFV9</accession>
<dbReference type="SUPFAM" id="SSF46785">
    <property type="entry name" value="Winged helix' DNA-binding domain"/>
    <property type="match status" value="1"/>
</dbReference>
<keyword evidence="4" id="KW-0539">Nucleus</keyword>
<dbReference type="PRINTS" id="PR00056">
    <property type="entry name" value="HSFDOMAIN"/>
</dbReference>
<feature type="region of interest" description="Disordered" evidence="6">
    <location>
        <begin position="1"/>
        <end position="38"/>
    </location>
</feature>
<evidence type="ECO:0000256" key="4">
    <source>
        <dbReference type="ARBA" id="ARBA00023242"/>
    </source>
</evidence>
<feature type="region of interest" description="Disordered" evidence="6">
    <location>
        <begin position="65"/>
        <end position="92"/>
    </location>
</feature>
<dbReference type="PROSITE" id="PS00434">
    <property type="entry name" value="HSF_DOMAIN"/>
    <property type="match status" value="1"/>
</dbReference>
<comment type="subcellular location">
    <subcellularLocation>
        <location evidence="1">Nucleus</location>
    </subcellularLocation>
</comment>
<evidence type="ECO:0000256" key="1">
    <source>
        <dbReference type="ARBA" id="ARBA00004123"/>
    </source>
</evidence>
<dbReference type="EMBL" id="JASCZI010030450">
    <property type="protein sequence ID" value="MED6122719.1"/>
    <property type="molecule type" value="Genomic_DNA"/>
</dbReference>
<feature type="region of interest" description="Disordered" evidence="6">
    <location>
        <begin position="491"/>
        <end position="518"/>
    </location>
</feature>
<organism evidence="8 9">
    <name type="scientific">Stylosanthes scabra</name>
    <dbReference type="NCBI Taxonomy" id="79078"/>
    <lineage>
        <taxon>Eukaryota</taxon>
        <taxon>Viridiplantae</taxon>
        <taxon>Streptophyta</taxon>
        <taxon>Embryophyta</taxon>
        <taxon>Tracheophyta</taxon>
        <taxon>Spermatophyta</taxon>
        <taxon>Magnoliopsida</taxon>
        <taxon>eudicotyledons</taxon>
        <taxon>Gunneridae</taxon>
        <taxon>Pentapetalae</taxon>
        <taxon>rosids</taxon>
        <taxon>fabids</taxon>
        <taxon>Fabales</taxon>
        <taxon>Fabaceae</taxon>
        <taxon>Papilionoideae</taxon>
        <taxon>50 kb inversion clade</taxon>
        <taxon>dalbergioids sensu lato</taxon>
        <taxon>Dalbergieae</taxon>
        <taxon>Pterocarpus clade</taxon>
        <taxon>Stylosanthes</taxon>
    </lineage>
</organism>
<evidence type="ECO:0000256" key="6">
    <source>
        <dbReference type="SAM" id="MobiDB-lite"/>
    </source>
</evidence>
<comment type="similarity">
    <text evidence="5">Belongs to the HSF family.</text>
</comment>
<evidence type="ECO:0000259" key="7">
    <source>
        <dbReference type="PROSITE" id="PS00434"/>
    </source>
</evidence>
<reference evidence="8 9" key="1">
    <citation type="journal article" date="2023" name="Plants (Basel)">
        <title>Bridging the Gap: Combining Genomics and Transcriptomics Approaches to Understand Stylosanthes scabra, an Orphan Legume from the Brazilian Caatinga.</title>
        <authorList>
            <person name="Ferreira-Neto J.R.C."/>
            <person name="da Silva M.D."/>
            <person name="Binneck E."/>
            <person name="de Melo N.F."/>
            <person name="da Silva R.H."/>
            <person name="de Melo A.L.T.M."/>
            <person name="Pandolfi V."/>
            <person name="Bustamante F.O."/>
            <person name="Brasileiro-Vidal A.C."/>
            <person name="Benko-Iseppon A.M."/>
        </authorList>
    </citation>
    <scope>NUCLEOTIDE SEQUENCE [LARGE SCALE GENOMIC DNA]</scope>
    <source>
        <tissue evidence="8">Leaves</tissue>
    </source>
</reference>
<dbReference type="SMART" id="SM00415">
    <property type="entry name" value="HSF"/>
    <property type="match status" value="1"/>
</dbReference>
<dbReference type="Proteomes" id="UP001341840">
    <property type="component" value="Unassembled WGS sequence"/>
</dbReference>
<evidence type="ECO:0000313" key="8">
    <source>
        <dbReference type="EMBL" id="MED6122719.1"/>
    </source>
</evidence>
<protein>
    <recommendedName>
        <fullName evidence="7">HSF-type DNA-binding domain-containing protein</fullName>
    </recommendedName>
</protein>
<keyword evidence="3" id="KW-0238">DNA-binding</keyword>